<evidence type="ECO:0000256" key="1">
    <source>
        <dbReference type="ARBA" id="ARBA00009063"/>
    </source>
</evidence>
<dbReference type="FunFam" id="1.20.58.70:FF:000003">
    <property type="entry name" value="Qa-SNARE, Sso1/Syntaxin1-type, SYP12A-group"/>
    <property type="match status" value="1"/>
</dbReference>
<evidence type="ECO:0000256" key="5">
    <source>
        <dbReference type="ARBA" id="ARBA00023054"/>
    </source>
</evidence>
<dbReference type="PANTHER" id="PTHR19957">
    <property type="entry name" value="SYNTAXIN"/>
    <property type="match status" value="1"/>
</dbReference>
<dbReference type="InterPro" id="IPR006012">
    <property type="entry name" value="Syntaxin/epimorphin_CS"/>
</dbReference>
<evidence type="ECO:0000256" key="2">
    <source>
        <dbReference type="ARBA" id="ARBA00022448"/>
    </source>
</evidence>
<keyword evidence="3" id="KW-0653">Protein transport</keyword>
<keyword evidence="8" id="KW-0812">Transmembrane</keyword>
<dbReference type="GO" id="GO:0031201">
    <property type="term" value="C:SNARE complex"/>
    <property type="evidence" value="ECO:0007669"/>
    <property type="project" value="TreeGrafter"/>
</dbReference>
<keyword evidence="5 7" id="KW-0175">Coiled coil</keyword>
<feature type="transmembrane region" description="Helical" evidence="8">
    <location>
        <begin position="313"/>
        <end position="333"/>
    </location>
</feature>
<dbReference type="Gene3D" id="1.20.58.70">
    <property type="match status" value="1"/>
</dbReference>
<evidence type="ECO:0000256" key="7">
    <source>
        <dbReference type="SAM" id="Coils"/>
    </source>
</evidence>
<evidence type="ECO:0000256" key="4">
    <source>
        <dbReference type="ARBA" id="ARBA00022990"/>
    </source>
</evidence>
<dbReference type="InterPro" id="IPR045242">
    <property type="entry name" value="Syntaxin"/>
</dbReference>
<dbReference type="GO" id="GO:0012505">
    <property type="term" value="C:endomembrane system"/>
    <property type="evidence" value="ECO:0007669"/>
    <property type="project" value="TreeGrafter"/>
</dbReference>
<dbReference type="SMART" id="SM00503">
    <property type="entry name" value="SynN"/>
    <property type="match status" value="1"/>
</dbReference>
<dbReference type="CDD" id="cd15848">
    <property type="entry name" value="SNARE_syntaxin1-like"/>
    <property type="match status" value="1"/>
</dbReference>
<proteinExistence type="inferred from homology"/>
<feature type="domain" description="T-SNARE coiled-coil homology" evidence="9">
    <location>
        <begin position="210"/>
        <end position="272"/>
    </location>
</feature>
<protein>
    <recommendedName>
        <fullName evidence="9">t-SNARE coiled-coil homology domain-containing protein</fullName>
    </recommendedName>
</protein>
<keyword evidence="11" id="KW-1185">Reference proteome</keyword>
<dbReference type="SUPFAM" id="SSF47661">
    <property type="entry name" value="t-snare proteins"/>
    <property type="match status" value="1"/>
</dbReference>
<sequence>MNDVFSRSFREYLQGHKRQIHADDIEAGIGGEGNETTIDLDKFFEDVEKVEEDMKDVDRLYKKLQDSNEESKRVHQAQTMKEVRARMDADVGEVLKMVRVIKGKLEALDRANVAHRSIPECGPRSSLDRTRTSVVCGLGKKLKVMMDEFLALRTKISSEYMETIEKRYFIVTGEKADEELIENLISSGESETFLQKAIQEPMQGLILDTISEFKERHDAAKDIEKNLIELHQLFLDMEVLVEAQGQPLNDIESHLAHASSYVRHAADQIQVAKEDQKSSRKCTCIAILLGTCALALILVPVLSAVLVTRKLKVQGVAIIILWLEVVCLGEMMIQRQMKNAGNIA</sequence>
<feature type="transmembrane region" description="Helical" evidence="8">
    <location>
        <begin position="283"/>
        <end position="307"/>
    </location>
</feature>
<feature type="coiled-coil region" evidence="7">
    <location>
        <begin position="40"/>
        <end position="70"/>
    </location>
</feature>
<keyword evidence="8" id="KW-0472">Membrane</keyword>
<dbReference type="GO" id="GO:0005484">
    <property type="term" value="F:SNAP receptor activity"/>
    <property type="evidence" value="ECO:0007669"/>
    <property type="project" value="InterPro"/>
</dbReference>
<dbReference type="AlphaFoldDB" id="A0A834GS27"/>
<evidence type="ECO:0000256" key="8">
    <source>
        <dbReference type="SAM" id="Phobius"/>
    </source>
</evidence>
<dbReference type="GO" id="GO:0048278">
    <property type="term" value="P:vesicle docking"/>
    <property type="evidence" value="ECO:0007669"/>
    <property type="project" value="TreeGrafter"/>
</dbReference>
<dbReference type="InterPro" id="IPR006011">
    <property type="entry name" value="Syntaxin_N"/>
</dbReference>
<dbReference type="InterPro" id="IPR000727">
    <property type="entry name" value="T_SNARE_dom"/>
</dbReference>
<keyword evidence="4" id="KW-0007">Acetylation</keyword>
<dbReference type="GO" id="GO:0006906">
    <property type="term" value="P:vesicle fusion"/>
    <property type="evidence" value="ECO:0007669"/>
    <property type="project" value="TreeGrafter"/>
</dbReference>
<reference evidence="10" key="1">
    <citation type="submission" date="2019-11" db="EMBL/GenBank/DDBJ databases">
        <authorList>
            <person name="Liu Y."/>
            <person name="Hou J."/>
            <person name="Li T.-Q."/>
            <person name="Guan C.-H."/>
            <person name="Wu X."/>
            <person name="Wu H.-Z."/>
            <person name="Ling F."/>
            <person name="Zhang R."/>
            <person name="Shi X.-G."/>
            <person name="Ren J.-P."/>
            <person name="Chen E.-F."/>
            <person name="Sun J.-M."/>
        </authorList>
    </citation>
    <scope>NUCLEOTIDE SEQUENCE</scope>
    <source>
        <strain evidence="10">Adult_tree_wgs_1</strain>
        <tissue evidence="10">Leaves</tissue>
    </source>
</reference>
<comment type="similarity">
    <text evidence="1 6">Belongs to the syntaxin family.</text>
</comment>
<dbReference type="OrthoDB" id="10255013at2759"/>
<dbReference type="InterPro" id="IPR010989">
    <property type="entry name" value="SNARE"/>
</dbReference>
<dbReference type="CDD" id="cd00179">
    <property type="entry name" value="SynN"/>
    <property type="match status" value="1"/>
</dbReference>
<accession>A0A834GS27</accession>
<dbReference type="GO" id="GO:0000149">
    <property type="term" value="F:SNARE binding"/>
    <property type="evidence" value="ECO:0007669"/>
    <property type="project" value="TreeGrafter"/>
</dbReference>
<evidence type="ECO:0000256" key="3">
    <source>
        <dbReference type="ARBA" id="ARBA00022927"/>
    </source>
</evidence>
<gene>
    <name evidence="10" type="ORF">RHSIM_Rhsim06G0150400</name>
</gene>
<dbReference type="PROSITE" id="PS00914">
    <property type="entry name" value="SYNTAXIN"/>
    <property type="match status" value="1"/>
</dbReference>
<dbReference type="FunFam" id="1.20.5.110:FF:000008">
    <property type="entry name" value="Syntaxin 132"/>
    <property type="match status" value="1"/>
</dbReference>
<dbReference type="GO" id="GO:0005886">
    <property type="term" value="C:plasma membrane"/>
    <property type="evidence" value="ECO:0007669"/>
    <property type="project" value="TreeGrafter"/>
</dbReference>
<name>A0A834GS27_RHOSS</name>
<dbReference type="Gene3D" id="1.20.5.110">
    <property type="match status" value="1"/>
</dbReference>
<keyword evidence="2" id="KW-0813">Transport</keyword>
<dbReference type="Proteomes" id="UP000626092">
    <property type="component" value="Unassembled WGS sequence"/>
</dbReference>
<dbReference type="GO" id="GO:0006886">
    <property type="term" value="P:intracellular protein transport"/>
    <property type="evidence" value="ECO:0007669"/>
    <property type="project" value="InterPro"/>
</dbReference>
<comment type="caution">
    <text evidence="10">The sequence shown here is derived from an EMBL/GenBank/DDBJ whole genome shotgun (WGS) entry which is preliminary data.</text>
</comment>
<evidence type="ECO:0000313" key="10">
    <source>
        <dbReference type="EMBL" id="KAF7140134.1"/>
    </source>
</evidence>
<keyword evidence="8" id="KW-1133">Transmembrane helix</keyword>
<dbReference type="PROSITE" id="PS50192">
    <property type="entry name" value="T_SNARE"/>
    <property type="match status" value="1"/>
</dbReference>
<evidence type="ECO:0000313" key="11">
    <source>
        <dbReference type="Proteomes" id="UP000626092"/>
    </source>
</evidence>
<evidence type="ECO:0000259" key="9">
    <source>
        <dbReference type="PROSITE" id="PS50192"/>
    </source>
</evidence>
<dbReference type="SMART" id="SM00397">
    <property type="entry name" value="t_SNARE"/>
    <property type="match status" value="1"/>
</dbReference>
<dbReference type="GO" id="GO:0006887">
    <property type="term" value="P:exocytosis"/>
    <property type="evidence" value="ECO:0007669"/>
    <property type="project" value="TreeGrafter"/>
</dbReference>
<dbReference type="Pfam" id="PF00804">
    <property type="entry name" value="Syntaxin"/>
    <property type="match status" value="1"/>
</dbReference>
<dbReference type="Pfam" id="PF05739">
    <property type="entry name" value="SNARE"/>
    <property type="match status" value="1"/>
</dbReference>
<dbReference type="EMBL" id="WJXA01000006">
    <property type="protein sequence ID" value="KAF7140134.1"/>
    <property type="molecule type" value="Genomic_DNA"/>
</dbReference>
<evidence type="ECO:0000256" key="6">
    <source>
        <dbReference type="RuleBase" id="RU003858"/>
    </source>
</evidence>
<organism evidence="10 11">
    <name type="scientific">Rhododendron simsii</name>
    <name type="common">Sims's rhododendron</name>
    <dbReference type="NCBI Taxonomy" id="118357"/>
    <lineage>
        <taxon>Eukaryota</taxon>
        <taxon>Viridiplantae</taxon>
        <taxon>Streptophyta</taxon>
        <taxon>Embryophyta</taxon>
        <taxon>Tracheophyta</taxon>
        <taxon>Spermatophyta</taxon>
        <taxon>Magnoliopsida</taxon>
        <taxon>eudicotyledons</taxon>
        <taxon>Gunneridae</taxon>
        <taxon>Pentapetalae</taxon>
        <taxon>asterids</taxon>
        <taxon>Ericales</taxon>
        <taxon>Ericaceae</taxon>
        <taxon>Ericoideae</taxon>
        <taxon>Rhodoreae</taxon>
        <taxon>Rhododendron</taxon>
    </lineage>
</organism>
<dbReference type="PANTHER" id="PTHR19957:SF314">
    <property type="entry name" value="SYNTAXIN-124-RELATED"/>
    <property type="match status" value="1"/>
</dbReference>